<feature type="region of interest" description="Disordered" evidence="1">
    <location>
        <begin position="31"/>
        <end position="54"/>
    </location>
</feature>
<protein>
    <submittedName>
        <fullName evidence="2">Uncharacterized protein</fullName>
    </submittedName>
</protein>
<evidence type="ECO:0000256" key="1">
    <source>
        <dbReference type="SAM" id="MobiDB-lite"/>
    </source>
</evidence>
<gene>
    <name evidence="2" type="ORF">DY000_02041989</name>
</gene>
<keyword evidence="3" id="KW-1185">Reference proteome</keyword>
<accession>A0ABQ7BEC5</accession>
<dbReference type="Proteomes" id="UP000266723">
    <property type="component" value="Unassembled WGS sequence"/>
</dbReference>
<proteinExistence type="predicted"/>
<organism evidence="2 3">
    <name type="scientific">Brassica cretica</name>
    <name type="common">Mustard</name>
    <dbReference type="NCBI Taxonomy" id="69181"/>
    <lineage>
        <taxon>Eukaryota</taxon>
        <taxon>Viridiplantae</taxon>
        <taxon>Streptophyta</taxon>
        <taxon>Embryophyta</taxon>
        <taxon>Tracheophyta</taxon>
        <taxon>Spermatophyta</taxon>
        <taxon>Magnoliopsida</taxon>
        <taxon>eudicotyledons</taxon>
        <taxon>Gunneridae</taxon>
        <taxon>Pentapetalae</taxon>
        <taxon>rosids</taxon>
        <taxon>malvids</taxon>
        <taxon>Brassicales</taxon>
        <taxon>Brassicaceae</taxon>
        <taxon>Brassiceae</taxon>
        <taxon>Brassica</taxon>
    </lineage>
</organism>
<dbReference type="EMBL" id="QGKV02001507">
    <property type="protein sequence ID" value="KAF3530569.1"/>
    <property type="molecule type" value="Genomic_DNA"/>
</dbReference>
<evidence type="ECO:0000313" key="3">
    <source>
        <dbReference type="Proteomes" id="UP000266723"/>
    </source>
</evidence>
<comment type="caution">
    <text evidence="2">The sequence shown here is derived from an EMBL/GenBank/DDBJ whole genome shotgun (WGS) entry which is preliminary data.</text>
</comment>
<evidence type="ECO:0000313" key="2">
    <source>
        <dbReference type="EMBL" id="KAF3530569.1"/>
    </source>
</evidence>
<name>A0ABQ7BEC5_BRACR</name>
<sequence>MVEYLCGGRVLGDMERSKSFEVRGGRRIDRQELSRTGSKHDEIEARRKNPKLDENPKFGIMEVFDEVEGSGNIYGQGQSSD</sequence>
<reference evidence="2 3" key="1">
    <citation type="journal article" date="2020" name="BMC Genomics">
        <title>Intraspecific diversification of the crop wild relative Brassica cretica Lam. using demographic model selection.</title>
        <authorList>
            <person name="Kioukis A."/>
            <person name="Michalopoulou V.A."/>
            <person name="Briers L."/>
            <person name="Pirintsos S."/>
            <person name="Studholme D.J."/>
            <person name="Pavlidis P."/>
            <person name="Sarris P.F."/>
        </authorList>
    </citation>
    <scope>NUCLEOTIDE SEQUENCE [LARGE SCALE GENOMIC DNA]</scope>
    <source>
        <strain evidence="3">cv. PFS-1207/04</strain>
    </source>
</reference>